<organism evidence="2 3">
    <name type="scientific">Prunus avium</name>
    <name type="common">Cherry</name>
    <name type="synonym">Cerasus avium</name>
    <dbReference type="NCBI Taxonomy" id="42229"/>
    <lineage>
        <taxon>Eukaryota</taxon>
        <taxon>Viridiplantae</taxon>
        <taxon>Streptophyta</taxon>
        <taxon>Embryophyta</taxon>
        <taxon>Tracheophyta</taxon>
        <taxon>Spermatophyta</taxon>
        <taxon>Magnoliopsida</taxon>
        <taxon>eudicotyledons</taxon>
        <taxon>Gunneridae</taxon>
        <taxon>Pentapetalae</taxon>
        <taxon>rosids</taxon>
        <taxon>fabids</taxon>
        <taxon>Rosales</taxon>
        <taxon>Rosaceae</taxon>
        <taxon>Amygdaloideae</taxon>
        <taxon>Amygdaleae</taxon>
        <taxon>Prunus</taxon>
    </lineage>
</organism>
<dbReference type="Gramene" id="Pav_sc0001800.1_g040.1.br:mrna">
    <property type="protein sequence ID" value="Pav_sc0001800.1_g040.1.br:mrna"/>
    <property type="gene ID" value="Pav_sc0001800.1_g040.1.br"/>
</dbReference>
<gene>
    <name evidence="3" type="primary">LOC110769929</name>
</gene>
<proteinExistence type="predicted"/>
<name>A0A6P5TRC1_PRUAV</name>
<dbReference type="GeneID" id="110769929"/>
<dbReference type="KEGG" id="pavi:110769929"/>
<evidence type="ECO:0000313" key="3">
    <source>
        <dbReference type="RefSeq" id="XP_021829672.1"/>
    </source>
</evidence>
<sequence length="109" mass="13066">MLGSVAAAGAWIRKFKEYYVELQSLREKKVHQERNLNGKLQSLMELEVRLERLTEKHIAEDIQFKAMLLALEKLVRVDEQLEERTDRVRKRLKDLMNEQEKEKENPMEK</sequence>
<feature type="coiled-coil region" evidence="1">
    <location>
        <begin position="36"/>
        <end position="105"/>
    </location>
</feature>
<keyword evidence="1" id="KW-0175">Coiled coil</keyword>
<evidence type="ECO:0000313" key="2">
    <source>
        <dbReference type="Proteomes" id="UP000515124"/>
    </source>
</evidence>
<dbReference type="AlphaFoldDB" id="A0A6P5TRC1"/>
<protein>
    <submittedName>
        <fullName evidence="3">Uncharacterized protein LOC110769929</fullName>
    </submittedName>
</protein>
<evidence type="ECO:0000256" key="1">
    <source>
        <dbReference type="SAM" id="Coils"/>
    </source>
</evidence>
<accession>A0A6P5TRC1</accession>
<dbReference type="RefSeq" id="XP_021829672.1">
    <property type="nucleotide sequence ID" value="XM_021973980.1"/>
</dbReference>
<reference evidence="3" key="1">
    <citation type="submission" date="2025-08" db="UniProtKB">
        <authorList>
            <consortium name="RefSeq"/>
        </authorList>
    </citation>
    <scope>IDENTIFICATION</scope>
</reference>
<dbReference type="Proteomes" id="UP000515124">
    <property type="component" value="Unplaced"/>
</dbReference>
<keyword evidence="2" id="KW-1185">Reference proteome</keyword>